<name>A0A2A9EBL2_9MICO</name>
<dbReference type="InterPro" id="IPR029039">
    <property type="entry name" value="Flavoprotein-like_sf"/>
</dbReference>
<dbReference type="PANTHER" id="PTHR38030">
    <property type="entry name" value="PROTOPORPHYRINOGEN IX DEHYDROGENASE [MENAQUINONE]"/>
    <property type="match status" value="1"/>
</dbReference>
<dbReference type="GO" id="GO:0070819">
    <property type="term" value="F:menaquinone-dependent protoporphyrinogen oxidase activity"/>
    <property type="evidence" value="ECO:0007669"/>
    <property type="project" value="TreeGrafter"/>
</dbReference>
<dbReference type="OrthoDB" id="129384at2"/>
<dbReference type="Gene3D" id="3.40.50.360">
    <property type="match status" value="1"/>
</dbReference>
<organism evidence="2 3">
    <name type="scientific">Flavimobilis soli</name>
    <dbReference type="NCBI Taxonomy" id="442709"/>
    <lineage>
        <taxon>Bacteria</taxon>
        <taxon>Bacillati</taxon>
        <taxon>Actinomycetota</taxon>
        <taxon>Actinomycetes</taxon>
        <taxon>Micrococcales</taxon>
        <taxon>Jonesiaceae</taxon>
        <taxon>Flavimobilis</taxon>
    </lineage>
</organism>
<dbReference type="InterPro" id="IPR026816">
    <property type="entry name" value="Flavodoxin_dom"/>
</dbReference>
<proteinExistence type="predicted"/>
<dbReference type="SUPFAM" id="SSF52218">
    <property type="entry name" value="Flavoproteins"/>
    <property type="match status" value="1"/>
</dbReference>
<evidence type="ECO:0000259" key="1">
    <source>
        <dbReference type="Pfam" id="PF12724"/>
    </source>
</evidence>
<protein>
    <submittedName>
        <fullName evidence="2">Menaquinone-dependent protoporphyrinogen oxidase</fullName>
    </submittedName>
</protein>
<sequence length="166" mass="18122">MRALVTVASRHNATLEIGEVVADTIREHGIECDLIVPEDVTSVAEYDVVIVGSAIYTGRWLPEARELVERLTAELQTKTVWLFSSGLADAPAKGSNRPAETHERMIASGAVAHRHFSGRLDLNVLNFAERAIIAAARGKQGDRRDMDAVREWARSIVAHVQQTAGA</sequence>
<reference evidence="2 3" key="1">
    <citation type="submission" date="2017-10" db="EMBL/GenBank/DDBJ databases">
        <title>Sequencing the genomes of 1000 actinobacteria strains.</title>
        <authorList>
            <person name="Klenk H.-P."/>
        </authorList>
    </citation>
    <scope>NUCLEOTIDE SEQUENCE [LARGE SCALE GENOMIC DNA]</scope>
    <source>
        <strain evidence="2 3">DSM 21574</strain>
    </source>
</reference>
<evidence type="ECO:0000313" key="3">
    <source>
        <dbReference type="Proteomes" id="UP000221394"/>
    </source>
</evidence>
<dbReference type="PANTHER" id="PTHR38030:SF2">
    <property type="entry name" value="PROTOPORPHYRINOGEN IX DEHYDROGENASE [QUINONE]"/>
    <property type="match status" value="1"/>
</dbReference>
<dbReference type="AlphaFoldDB" id="A0A2A9EBL2"/>
<gene>
    <name evidence="2" type="ORF">ATL41_0904</name>
</gene>
<comment type="caution">
    <text evidence="2">The sequence shown here is derived from an EMBL/GenBank/DDBJ whole genome shotgun (WGS) entry which is preliminary data.</text>
</comment>
<dbReference type="InterPro" id="IPR052200">
    <property type="entry name" value="Protoporphyrinogen_IX_DH"/>
</dbReference>
<dbReference type="Pfam" id="PF12724">
    <property type="entry name" value="Flavodoxin_5"/>
    <property type="match status" value="1"/>
</dbReference>
<evidence type="ECO:0000313" key="2">
    <source>
        <dbReference type="EMBL" id="PFG36193.1"/>
    </source>
</evidence>
<keyword evidence="3" id="KW-1185">Reference proteome</keyword>
<dbReference type="EMBL" id="PDJH01000001">
    <property type="protein sequence ID" value="PFG36193.1"/>
    <property type="molecule type" value="Genomic_DNA"/>
</dbReference>
<dbReference type="GO" id="GO:0006783">
    <property type="term" value="P:heme biosynthetic process"/>
    <property type="evidence" value="ECO:0007669"/>
    <property type="project" value="TreeGrafter"/>
</dbReference>
<dbReference type="GO" id="GO:0010181">
    <property type="term" value="F:FMN binding"/>
    <property type="evidence" value="ECO:0007669"/>
    <property type="project" value="TreeGrafter"/>
</dbReference>
<dbReference type="RefSeq" id="WP_098457396.1">
    <property type="nucleotide sequence ID" value="NZ_PDJH01000001.1"/>
</dbReference>
<feature type="domain" description="Flavodoxin" evidence="1">
    <location>
        <begin position="4"/>
        <end position="145"/>
    </location>
</feature>
<accession>A0A2A9EBL2</accession>
<dbReference type="Proteomes" id="UP000221394">
    <property type="component" value="Unassembled WGS sequence"/>
</dbReference>